<dbReference type="VEuPathDB" id="TriTrypDB:TRSC58_05160"/>
<dbReference type="InterPro" id="IPR001650">
    <property type="entry name" value="Helicase_C-like"/>
</dbReference>
<dbReference type="Gene3D" id="3.40.50.300">
    <property type="entry name" value="P-loop containing nucleotide triphosphate hydrolases"/>
    <property type="match status" value="1"/>
</dbReference>
<reference evidence="8 9" key="1">
    <citation type="journal article" date="2018" name="BMC Genomics">
        <title>Genomic comparison of Trypanosoma conorhini and Trypanosoma rangeli to Trypanosoma cruzi strains of high and low virulence.</title>
        <authorList>
            <person name="Bradwell K.R."/>
            <person name="Koparde V.N."/>
            <person name="Matveyev A.V."/>
            <person name="Serrano M.G."/>
            <person name="Alves J.M."/>
            <person name="Parikh H."/>
            <person name="Huang B."/>
            <person name="Lee V."/>
            <person name="Espinosa-Alvarez O."/>
            <person name="Ortiz P.A."/>
            <person name="Costa-Martins A.G."/>
            <person name="Teixeira M.M."/>
            <person name="Buck G.A."/>
        </authorList>
    </citation>
    <scope>NUCLEOTIDE SEQUENCE [LARGE SCALE GENOMIC DNA]</scope>
    <source>
        <strain evidence="8 9">AM80</strain>
    </source>
</reference>
<dbReference type="InterPro" id="IPR000330">
    <property type="entry name" value="SNF2_N"/>
</dbReference>
<name>A0A3R7RKP1_TRYRA</name>
<evidence type="ECO:0000256" key="2">
    <source>
        <dbReference type="ARBA" id="ARBA00022801"/>
    </source>
</evidence>
<dbReference type="GO" id="GO:0008270">
    <property type="term" value="F:zinc ion binding"/>
    <property type="evidence" value="ECO:0007669"/>
    <property type="project" value="InterPro"/>
</dbReference>
<dbReference type="Pfam" id="PF00176">
    <property type="entry name" value="SNF2-rel_dom"/>
    <property type="match status" value="1"/>
</dbReference>
<keyword evidence="3 8" id="KW-0347">Helicase</keyword>
<dbReference type="Gene3D" id="3.40.50.10810">
    <property type="entry name" value="Tandem AAA-ATPase domain"/>
    <property type="match status" value="1"/>
</dbReference>
<dbReference type="GO" id="GO:0031297">
    <property type="term" value="P:replication fork processing"/>
    <property type="evidence" value="ECO:0007669"/>
    <property type="project" value="TreeGrafter"/>
</dbReference>
<evidence type="ECO:0000256" key="1">
    <source>
        <dbReference type="ARBA" id="ARBA00022741"/>
    </source>
</evidence>
<dbReference type="PROSITE" id="PS51192">
    <property type="entry name" value="HELICASE_ATP_BIND_1"/>
    <property type="match status" value="1"/>
</dbReference>
<keyword evidence="9" id="KW-1185">Reference proteome</keyword>
<dbReference type="GO" id="GO:0016787">
    <property type="term" value="F:hydrolase activity"/>
    <property type="evidence" value="ECO:0007669"/>
    <property type="project" value="UniProtKB-KW"/>
</dbReference>
<keyword evidence="4" id="KW-0067">ATP-binding</keyword>
<comment type="caution">
    <text evidence="8">The sequence shown here is derived from an EMBL/GenBank/DDBJ whole genome shotgun (WGS) entry which is preliminary data.</text>
</comment>
<evidence type="ECO:0000259" key="6">
    <source>
        <dbReference type="PROSITE" id="PS51192"/>
    </source>
</evidence>
<dbReference type="PANTHER" id="PTHR45766:SF3">
    <property type="entry name" value="DNA ANNEALING HELICASE AND ENDONUCLEASE ZRANB3"/>
    <property type="match status" value="1"/>
</dbReference>
<dbReference type="PROSITE" id="PS51194">
    <property type="entry name" value="HELICASE_CTER"/>
    <property type="match status" value="1"/>
</dbReference>
<dbReference type="CDD" id="cd18793">
    <property type="entry name" value="SF2_C_SNF"/>
    <property type="match status" value="1"/>
</dbReference>
<evidence type="ECO:0000256" key="3">
    <source>
        <dbReference type="ARBA" id="ARBA00022806"/>
    </source>
</evidence>
<evidence type="ECO:0000256" key="4">
    <source>
        <dbReference type="ARBA" id="ARBA00022840"/>
    </source>
</evidence>
<accession>A0A3R7RKP1</accession>
<dbReference type="OMA" id="AHHIELI"/>
<sequence length="984" mass="110800">MEQFLADGQKCCVNCKFWRRFKQSRFGCVFVCGCPGVFIDFQKVLRDFVTDIRSGARSVEFLPIISGRVATDHMKVAQVELDLRTNSIELRIMNTTPADALHILEGMPLSLDQWTTTKEGCFRFPLDVLDMLVHELKMVSDTSEDGLYVNAPSTCCREMSLASRTANSFQLSELLPARLFSALQQHQIDGICKALAFGGRALFADEMGVGKTLQAIGTVAALSAFPTLIVCPAALRYMWVEEVEKWLAETVEMEDIHVITSSSQFLSVSDAPKVVVTSYHMVSILAAQMRSREWSCVVVDESHTLHTTLDASSDAQYTSLVCELGKRAKYCLLLSGTPSLTSPFDLFNQIDTLRSGVFGQTRFDFALRYCRMEFLPHFRVCECIRNVELHSLLEATCMIRRLKSETLIDLPSKQRILLRLPETVVHGQRREVYFQKEYSLSWGRKRDEIMEVVDFLLKKYTKVVLFAHHIKLLDVLTTHVSKQKVSWIRIDGSTPMSARATSLSWFNQGDVRVAIIGITACAVGIHLTGASCALFAELPPDATWMQQAEDRLHRPGQVRHVVFFYIVGTSSFFDGELFARLCRSFQTVRRTTDGVPVSLTASYASHTESFGDVTETNLAVVKNSTASFNLAATVPLLFRISSNTGRIHVRQGGKYLLSLSLDEARQHWSLTDDFSHELRRFILNVESLSFFERRRMRSASVWLPSNFSWWSEKARCKTFLRYAHEGPVLGRIFFWKVNRCLYPSTFYAALLSALGEAYAPLCLECKGSFPCSFSPSPGDVVCIEKDIDMFCSGRCRAAFYIKRSGSAVRRSVREADHGICSHCHVDCEVLCAQLVAATTGQEREVILDRMHPQMRQYPALFNRIIENPVAGNVWNADHVLPVSQGGGQAMMDNLQTLCVACHAEKTLRESEMRRRGAVKRSYRTTVEMSSTHFTVKAPRRVTAERLLLLKEGTSYFALLSVLLFLGFWFFCGFIPCSTGGGGHF</sequence>
<evidence type="ECO:0000256" key="5">
    <source>
        <dbReference type="SAM" id="Phobius"/>
    </source>
</evidence>
<evidence type="ECO:0000313" key="9">
    <source>
        <dbReference type="Proteomes" id="UP000283634"/>
    </source>
</evidence>
<keyword evidence="2" id="KW-0378">Hydrolase</keyword>
<dbReference type="CDD" id="cd18010">
    <property type="entry name" value="DEXHc_HARP_SMARCAL1"/>
    <property type="match status" value="1"/>
</dbReference>
<dbReference type="GO" id="GO:0004520">
    <property type="term" value="F:DNA endonuclease activity"/>
    <property type="evidence" value="ECO:0007669"/>
    <property type="project" value="TreeGrafter"/>
</dbReference>
<dbReference type="Pfam" id="PF01844">
    <property type="entry name" value="HNH"/>
    <property type="match status" value="1"/>
</dbReference>
<dbReference type="AlphaFoldDB" id="A0A3R7RKP1"/>
<dbReference type="SMART" id="SM00490">
    <property type="entry name" value="HELICc"/>
    <property type="match status" value="1"/>
</dbReference>
<dbReference type="InterPro" id="IPR014001">
    <property type="entry name" value="Helicase_ATP-bd"/>
</dbReference>
<keyword evidence="5" id="KW-0812">Transmembrane</keyword>
<dbReference type="SUPFAM" id="SSF52540">
    <property type="entry name" value="P-loop containing nucleoside triphosphate hydrolases"/>
    <property type="match status" value="2"/>
</dbReference>
<keyword evidence="5" id="KW-1133">Transmembrane helix</keyword>
<dbReference type="InterPro" id="IPR038718">
    <property type="entry name" value="SNF2-like_sf"/>
</dbReference>
<dbReference type="InterPro" id="IPR003615">
    <property type="entry name" value="HNH_nuc"/>
</dbReference>
<dbReference type="Pfam" id="PF00271">
    <property type="entry name" value="Helicase_C"/>
    <property type="match status" value="1"/>
</dbReference>
<keyword evidence="5" id="KW-0472">Membrane</keyword>
<dbReference type="Gene3D" id="1.10.30.50">
    <property type="match status" value="1"/>
</dbReference>
<dbReference type="CDD" id="cd00085">
    <property type="entry name" value="HNHc"/>
    <property type="match status" value="1"/>
</dbReference>
<dbReference type="GO" id="GO:0003676">
    <property type="term" value="F:nucleic acid binding"/>
    <property type="evidence" value="ECO:0007669"/>
    <property type="project" value="InterPro"/>
</dbReference>
<dbReference type="InterPro" id="IPR002711">
    <property type="entry name" value="HNH"/>
</dbReference>
<protein>
    <submittedName>
        <fullName evidence="8">Putative SNF2/RAD54 related DNA helicase</fullName>
    </submittedName>
</protein>
<dbReference type="EMBL" id="MKGL01000118">
    <property type="protein sequence ID" value="RNF06088.1"/>
    <property type="molecule type" value="Genomic_DNA"/>
</dbReference>
<evidence type="ECO:0000313" key="8">
    <source>
        <dbReference type="EMBL" id="RNF06088.1"/>
    </source>
</evidence>
<dbReference type="InterPro" id="IPR049730">
    <property type="entry name" value="SNF2/RAD54-like_C"/>
</dbReference>
<dbReference type="Proteomes" id="UP000283634">
    <property type="component" value="Unassembled WGS sequence"/>
</dbReference>
<dbReference type="OrthoDB" id="2801544at2759"/>
<dbReference type="PANTHER" id="PTHR45766">
    <property type="entry name" value="DNA ANNEALING HELICASE AND ENDONUCLEASE ZRANB3 FAMILY MEMBER"/>
    <property type="match status" value="1"/>
</dbReference>
<keyword evidence="1" id="KW-0547">Nucleotide-binding</keyword>
<dbReference type="InterPro" id="IPR027417">
    <property type="entry name" value="P-loop_NTPase"/>
</dbReference>
<dbReference type="SMART" id="SM00487">
    <property type="entry name" value="DEXDc"/>
    <property type="match status" value="1"/>
</dbReference>
<evidence type="ECO:0000259" key="7">
    <source>
        <dbReference type="PROSITE" id="PS51194"/>
    </source>
</evidence>
<dbReference type="GO" id="GO:0004386">
    <property type="term" value="F:helicase activity"/>
    <property type="evidence" value="ECO:0007669"/>
    <property type="project" value="UniProtKB-KW"/>
</dbReference>
<organism evidence="8 9">
    <name type="scientific">Trypanosoma rangeli</name>
    <dbReference type="NCBI Taxonomy" id="5698"/>
    <lineage>
        <taxon>Eukaryota</taxon>
        <taxon>Discoba</taxon>
        <taxon>Euglenozoa</taxon>
        <taxon>Kinetoplastea</taxon>
        <taxon>Metakinetoplastina</taxon>
        <taxon>Trypanosomatida</taxon>
        <taxon>Trypanosomatidae</taxon>
        <taxon>Trypanosoma</taxon>
        <taxon>Herpetosoma</taxon>
    </lineage>
</organism>
<proteinExistence type="predicted"/>
<feature type="transmembrane region" description="Helical" evidence="5">
    <location>
        <begin position="955"/>
        <end position="976"/>
    </location>
</feature>
<feature type="domain" description="Helicase C-terminal" evidence="7">
    <location>
        <begin position="452"/>
        <end position="603"/>
    </location>
</feature>
<dbReference type="GO" id="GO:0005524">
    <property type="term" value="F:ATP binding"/>
    <property type="evidence" value="ECO:0007669"/>
    <property type="project" value="UniProtKB-KW"/>
</dbReference>
<dbReference type="GO" id="GO:0043596">
    <property type="term" value="C:nuclear replication fork"/>
    <property type="evidence" value="ECO:0007669"/>
    <property type="project" value="TreeGrafter"/>
</dbReference>
<feature type="domain" description="Helicase ATP-binding" evidence="6">
    <location>
        <begin position="192"/>
        <end position="356"/>
    </location>
</feature>
<dbReference type="GeneID" id="40328107"/>
<dbReference type="GO" id="GO:0006281">
    <property type="term" value="P:DNA repair"/>
    <property type="evidence" value="ECO:0007669"/>
    <property type="project" value="TreeGrafter"/>
</dbReference>
<dbReference type="RefSeq" id="XP_029239065.1">
    <property type="nucleotide sequence ID" value="XM_029381110.1"/>
</dbReference>
<gene>
    <name evidence="8" type="ORF">TraAM80_04174</name>
</gene>